<proteinExistence type="predicted"/>
<evidence type="ECO:0000313" key="2">
    <source>
        <dbReference type="Proteomes" id="UP000017861"/>
    </source>
</evidence>
<dbReference type="OrthoDB" id="10370744at2759"/>
<accession>V5CIE4</accession>
<dbReference type="VEuPathDB" id="TriTrypDB:TCDM_13427"/>
<gene>
    <name evidence="1" type="ORF">TCDM_13427</name>
</gene>
<dbReference type="AlphaFoldDB" id="V5CIE4"/>
<evidence type="ECO:0000313" key="1">
    <source>
        <dbReference type="EMBL" id="ESS55121.1"/>
    </source>
</evidence>
<reference evidence="1 2" key="1">
    <citation type="journal article" date="2014" name="Genome Announc.">
        <title>Trypanosoma cruzi Clone Dm28c Draft Genome Sequence.</title>
        <authorList>
            <person name="Grisard E.C."/>
            <person name="Teixeira S.M."/>
            <person name="de Almeida L.G."/>
            <person name="Stoco P.H."/>
            <person name="Gerber A.L."/>
            <person name="Talavera-Lopez C."/>
            <person name="Lima O.C."/>
            <person name="Andersson B."/>
            <person name="de Vasconcelos A.T."/>
        </authorList>
    </citation>
    <scope>NUCLEOTIDE SEQUENCE [LARGE SCALE GENOMIC DNA]</scope>
    <source>
        <strain evidence="1 2">Dm28c</strain>
    </source>
</reference>
<dbReference type="Proteomes" id="UP000017861">
    <property type="component" value="Unassembled WGS sequence"/>
</dbReference>
<name>V5CIE4_TRYCR</name>
<comment type="caution">
    <text evidence="1">The sequence shown here is derived from an EMBL/GenBank/DDBJ whole genome shotgun (WGS) entry which is preliminary data.</text>
</comment>
<dbReference type="EMBL" id="AYLP01001012">
    <property type="protein sequence ID" value="ESS55121.1"/>
    <property type="molecule type" value="Genomic_DNA"/>
</dbReference>
<protein>
    <submittedName>
        <fullName evidence="1">Uncharacterized protein</fullName>
    </submittedName>
</protein>
<sequence>MTPASSWAFRFFGHAMNRHHRTDSLSTTAGPPSDRPFQGFTNNTCLFHKQRMLYGDPQIHFVPIARRGDGPQHSALPQIFAHSRMPLGSSAIGSTSGSKSAHVHSSPGQAIPLLLLPLRNPTAMGAPNNAVALRKDGRVPSFPGASFAHSTVARCANSFPPTVSTARRVGEVAHGTTTSAALRRTHAERPHPYIDDDVPPVPAQKSLLPEPKSFLFVFIGLLAQLHSARRVVLSSPTTFAASCFIGRRCGMLFLCSLKCLEEWAVPFLGTSIAR</sequence>
<organism evidence="1 2">
    <name type="scientific">Trypanosoma cruzi Dm28c</name>
    <dbReference type="NCBI Taxonomy" id="1416333"/>
    <lineage>
        <taxon>Eukaryota</taxon>
        <taxon>Discoba</taxon>
        <taxon>Euglenozoa</taxon>
        <taxon>Kinetoplastea</taxon>
        <taxon>Metakinetoplastina</taxon>
        <taxon>Trypanosomatida</taxon>
        <taxon>Trypanosomatidae</taxon>
        <taxon>Trypanosoma</taxon>
        <taxon>Schizotrypanum</taxon>
    </lineage>
</organism>